<feature type="chain" id="PRO_5038910224" description="Lipoprotein" evidence="1">
    <location>
        <begin position="22"/>
        <end position="144"/>
    </location>
</feature>
<evidence type="ECO:0008006" key="4">
    <source>
        <dbReference type="Google" id="ProtNLM"/>
    </source>
</evidence>
<organism evidence="2 3">
    <name type="scientific">Bifidobacterium crudilactis</name>
    <dbReference type="NCBI Taxonomy" id="327277"/>
    <lineage>
        <taxon>Bacteria</taxon>
        <taxon>Bacillati</taxon>
        <taxon>Actinomycetota</taxon>
        <taxon>Actinomycetes</taxon>
        <taxon>Bifidobacteriales</taxon>
        <taxon>Bifidobacteriaceae</taxon>
        <taxon>Bifidobacterium</taxon>
    </lineage>
</organism>
<accession>A0A971CYN4</accession>
<dbReference type="RefSeq" id="WP_273173280.1">
    <property type="nucleotide sequence ID" value="NZ_CP181270.1"/>
</dbReference>
<reference evidence="2" key="2">
    <citation type="submission" date="2020-01" db="EMBL/GenBank/DDBJ databases">
        <authorList>
            <person name="Campanaro S."/>
        </authorList>
    </citation>
    <scope>NUCLEOTIDE SEQUENCE</scope>
    <source>
        <strain evidence="2">AS01afH2WH_6</strain>
    </source>
</reference>
<evidence type="ECO:0000313" key="3">
    <source>
        <dbReference type="Proteomes" id="UP000767327"/>
    </source>
</evidence>
<comment type="caution">
    <text evidence="2">The sequence shown here is derived from an EMBL/GenBank/DDBJ whole genome shotgun (WGS) entry which is preliminary data.</text>
</comment>
<proteinExistence type="predicted"/>
<dbReference type="Proteomes" id="UP000767327">
    <property type="component" value="Unassembled WGS sequence"/>
</dbReference>
<evidence type="ECO:0000256" key="1">
    <source>
        <dbReference type="SAM" id="SignalP"/>
    </source>
</evidence>
<reference evidence="2" key="1">
    <citation type="journal article" date="2020" name="Biotechnol. Biofuels">
        <title>New insights from the biogas microbiome by comprehensive genome-resolved metagenomics of nearly 1600 species originating from multiple anaerobic digesters.</title>
        <authorList>
            <person name="Campanaro S."/>
            <person name="Treu L."/>
            <person name="Rodriguez-R L.M."/>
            <person name="Kovalovszki A."/>
            <person name="Ziels R.M."/>
            <person name="Maus I."/>
            <person name="Zhu X."/>
            <person name="Kougias P.G."/>
            <person name="Basile A."/>
            <person name="Luo G."/>
            <person name="Schluter A."/>
            <person name="Konstantinidis K.T."/>
            <person name="Angelidaki I."/>
        </authorList>
    </citation>
    <scope>NUCLEOTIDE SEQUENCE</scope>
    <source>
        <strain evidence="2">AS01afH2WH_6</strain>
    </source>
</reference>
<dbReference type="EMBL" id="JAAXZR010000018">
    <property type="protein sequence ID" value="NLT79450.1"/>
    <property type="molecule type" value="Genomic_DNA"/>
</dbReference>
<sequence>MKRKAIAIITVLLLAPLSACGGSAGTGAESATSSSATAKCLDVDADAQQAIADGATYGTLTPVAAKAVKAPARSDAYLVAMKFNDGNGEMTGVWMTSGLTATDVGPLLSVDGAAHQFTNWPNTINGETLNIEEPGVADAKACLS</sequence>
<name>A0A971CYN4_9BIFI</name>
<keyword evidence="1" id="KW-0732">Signal</keyword>
<protein>
    <recommendedName>
        <fullName evidence="4">Lipoprotein</fullName>
    </recommendedName>
</protein>
<gene>
    <name evidence="2" type="ORF">GXW98_04075</name>
</gene>
<evidence type="ECO:0000313" key="2">
    <source>
        <dbReference type="EMBL" id="NLT79450.1"/>
    </source>
</evidence>
<feature type="signal peptide" evidence="1">
    <location>
        <begin position="1"/>
        <end position="21"/>
    </location>
</feature>
<dbReference type="AlphaFoldDB" id="A0A971CYN4"/>